<evidence type="ECO:0000313" key="1">
    <source>
        <dbReference type="EMBL" id="OGK22470.1"/>
    </source>
</evidence>
<reference evidence="1 2" key="1">
    <citation type="journal article" date="2016" name="Nat. Commun.">
        <title>Thousands of microbial genomes shed light on interconnected biogeochemical processes in an aquifer system.</title>
        <authorList>
            <person name="Anantharaman K."/>
            <person name="Brown C.T."/>
            <person name="Hug L.A."/>
            <person name="Sharon I."/>
            <person name="Castelle C.J."/>
            <person name="Probst A.J."/>
            <person name="Thomas B.C."/>
            <person name="Singh A."/>
            <person name="Wilkins M.J."/>
            <person name="Karaoz U."/>
            <person name="Brodie E.L."/>
            <person name="Williams K.H."/>
            <person name="Hubbard S.S."/>
            <person name="Banfield J.F."/>
        </authorList>
    </citation>
    <scope>NUCLEOTIDE SEQUENCE [LARGE SCALE GENOMIC DNA]</scope>
</reference>
<accession>A0A1F7GTU9</accession>
<evidence type="ECO:0000313" key="2">
    <source>
        <dbReference type="Proteomes" id="UP000177159"/>
    </source>
</evidence>
<dbReference type="AlphaFoldDB" id="A0A1F7GTU9"/>
<proteinExistence type="predicted"/>
<protein>
    <submittedName>
        <fullName evidence="1">Uncharacterized protein</fullName>
    </submittedName>
</protein>
<organism evidence="1 2">
    <name type="scientific">Candidatus Roizmanbacteria bacterium RIFCSPHIGHO2_02_FULL_37_24</name>
    <dbReference type="NCBI Taxonomy" id="1802037"/>
    <lineage>
        <taxon>Bacteria</taxon>
        <taxon>Candidatus Roizmaniibacteriota</taxon>
    </lineage>
</organism>
<sequence>MVKKIIFILLLVLLICTTLGFIFRGKIQSYLQGKKLQGTKLSERSQEFIKGQKESDDTWRFVQEDEENLKKGKPEITELDVDDCFSLAIPYNIINERTDRKCFRHIVTGNPKTTIVVYVDEKVLSSIDEEPGIRLRRERNKEYKESKKIINDREFIIFSKISQESEKIAFSYSGNKLFVLSIQASPFDKMEKFDNEYYGILTSVKFKSS</sequence>
<comment type="caution">
    <text evidence="1">The sequence shown here is derived from an EMBL/GenBank/DDBJ whole genome shotgun (WGS) entry which is preliminary data.</text>
</comment>
<gene>
    <name evidence="1" type="ORF">A3C24_00015</name>
</gene>
<dbReference type="EMBL" id="MFZM01000042">
    <property type="protein sequence ID" value="OGK22470.1"/>
    <property type="molecule type" value="Genomic_DNA"/>
</dbReference>
<name>A0A1F7GTU9_9BACT</name>
<dbReference type="Proteomes" id="UP000177159">
    <property type="component" value="Unassembled WGS sequence"/>
</dbReference>